<keyword evidence="2" id="KW-0812">Transmembrane</keyword>
<dbReference type="NCBIfam" id="TIGR02098">
    <property type="entry name" value="MJ0042_CXXC"/>
    <property type="match status" value="1"/>
</dbReference>
<sequence length="417" mass="45606">MTTSHITQCPHCRTAFRVSDEQLGVAKGAVRCGSCLKVFRADEHFRDNTPIPPMRATEEPIAKPAPKAAPAQPIAQRSPTTSAATQAVDSLPKDPAWDVGSEFDADDDDFLFSEDDPSADDGDLIFMDDDQDLDDDLDAGDNDLEFSDSFLALDDSAASEKDSTKGQKSAPAMGRPEQLDADEDAWSRNLLAEKAAVESAPAKRSAPKAKAIKPLNDLSFSLDTEEDNLDSTPDNPAKASNQRSMFAHHDLDEMVERMEQPRSATGLWTLAAVFMLIVFAGQILWWQRAQLSQNATLSPVYAQLCQYVACNLAEPVPDATALRPISSVLREMPNQRMRLDAVLINRGTRPLPFPNVLLAITDAQGDVVADGLFSPADYISGDFRPEDLVPPGQPISISINTNRPVDNLDNFRLTFQY</sequence>
<evidence type="ECO:0000313" key="5">
    <source>
        <dbReference type="Proteomes" id="UP001595617"/>
    </source>
</evidence>
<keyword evidence="2" id="KW-1133">Transmembrane helix</keyword>
<feature type="domain" description="Zinc finger/thioredoxin putative" evidence="3">
    <location>
        <begin position="6"/>
        <end position="41"/>
    </location>
</feature>
<keyword evidence="2" id="KW-0472">Membrane</keyword>
<dbReference type="Proteomes" id="UP001595617">
    <property type="component" value="Unassembled WGS sequence"/>
</dbReference>
<evidence type="ECO:0000256" key="2">
    <source>
        <dbReference type="SAM" id="Phobius"/>
    </source>
</evidence>
<organism evidence="4 5">
    <name type="scientific">Saccharospirillum mangrovi</name>
    <dbReference type="NCBI Taxonomy" id="2161747"/>
    <lineage>
        <taxon>Bacteria</taxon>
        <taxon>Pseudomonadati</taxon>
        <taxon>Pseudomonadota</taxon>
        <taxon>Gammaproteobacteria</taxon>
        <taxon>Oceanospirillales</taxon>
        <taxon>Saccharospirillaceae</taxon>
        <taxon>Saccharospirillum</taxon>
    </lineage>
</organism>
<dbReference type="RefSeq" id="WP_380697039.1">
    <property type="nucleotide sequence ID" value="NZ_JBHRYR010000003.1"/>
</dbReference>
<dbReference type="InterPro" id="IPR011723">
    <property type="entry name" value="Znf/thioredoxin_put"/>
</dbReference>
<dbReference type="InterPro" id="IPR021834">
    <property type="entry name" value="DUF3426"/>
</dbReference>
<accession>A0ABV8A205</accession>
<evidence type="ECO:0000256" key="1">
    <source>
        <dbReference type="SAM" id="MobiDB-lite"/>
    </source>
</evidence>
<keyword evidence="5" id="KW-1185">Reference proteome</keyword>
<protein>
    <submittedName>
        <fullName evidence="4">DUF3426 domain-containing protein</fullName>
    </submittedName>
</protein>
<feature type="transmembrane region" description="Helical" evidence="2">
    <location>
        <begin position="267"/>
        <end position="286"/>
    </location>
</feature>
<feature type="compositionally biased region" description="Low complexity" evidence="1">
    <location>
        <begin position="62"/>
        <end position="76"/>
    </location>
</feature>
<evidence type="ECO:0000259" key="3">
    <source>
        <dbReference type="Pfam" id="PF13719"/>
    </source>
</evidence>
<gene>
    <name evidence="4" type="ORF">ACFOOG_12555</name>
</gene>
<dbReference type="Pfam" id="PF13719">
    <property type="entry name" value="Zn_ribbon_5"/>
    <property type="match status" value="1"/>
</dbReference>
<proteinExistence type="predicted"/>
<evidence type="ECO:0000313" key="4">
    <source>
        <dbReference type="EMBL" id="MFC3853666.1"/>
    </source>
</evidence>
<feature type="compositionally biased region" description="Acidic residues" evidence="1">
    <location>
        <begin position="101"/>
        <end position="141"/>
    </location>
</feature>
<feature type="region of interest" description="Disordered" evidence="1">
    <location>
        <begin position="61"/>
        <end position="141"/>
    </location>
</feature>
<dbReference type="Pfam" id="PF11906">
    <property type="entry name" value="DUF3426"/>
    <property type="match status" value="1"/>
</dbReference>
<reference evidence="5" key="1">
    <citation type="journal article" date="2019" name="Int. J. Syst. Evol. Microbiol.">
        <title>The Global Catalogue of Microorganisms (GCM) 10K type strain sequencing project: providing services to taxonomists for standard genome sequencing and annotation.</title>
        <authorList>
            <consortium name="The Broad Institute Genomics Platform"/>
            <consortium name="The Broad Institute Genome Sequencing Center for Infectious Disease"/>
            <person name="Wu L."/>
            <person name="Ma J."/>
        </authorList>
    </citation>
    <scope>NUCLEOTIDE SEQUENCE [LARGE SCALE GENOMIC DNA]</scope>
    <source>
        <strain evidence="5">IBRC 10765</strain>
    </source>
</reference>
<feature type="compositionally biased region" description="Polar residues" evidence="1">
    <location>
        <begin position="77"/>
        <end position="88"/>
    </location>
</feature>
<dbReference type="EMBL" id="JBHRYR010000003">
    <property type="protein sequence ID" value="MFC3853666.1"/>
    <property type="molecule type" value="Genomic_DNA"/>
</dbReference>
<name>A0ABV8A205_9GAMM</name>
<comment type="caution">
    <text evidence="4">The sequence shown here is derived from an EMBL/GenBank/DDBJ whole genome shotgun (WGS) entry which is preliminary data.</text>
</comment>
<feature type="region of interest" description="Disordered" evidence="1">
    <location>
        <begin position="155"/>
        <end position="180"/>
    </location>
</feature>